<dbReference type="EMBL" id="FNNA01000001">
    <property type="protein sequence ID" value="SDW18325.1"/>
    <property type="molecule type" value="Genomic_DNA"/>
</dbReference>
<dbReference type="InterPro" id="IPR001353">
    <property type="entry name" value="Proteasome_sua/b"/>
</dbReference>
<protein>
    <submittedName>
        <fullName evidence="2">Putative proteasome-type protease</fullName>
    </submittedName>
</protein>
<feature type="compositionally biased region" description="Low complexity" evidence="1">
    <location>
        <begin position="305"/>
        <end position="324"/>
    </location>
</feature>
<reference evidence="3" key="1">
    <citation type="submission" date="2016-10" db="EMBL/GenBank/DDBJ databases">
        <authorList>
            <person name="Varghese N."/>
            <person name="Submissions S."/>
        </authorList>
    </citation>
    <scope>NUCLEOTIDE SEQUENCE [LARGE SCALE GENOMIC DNA]</scope>
    <source>
        <strain evidence="3">DSM 29303</strain>
    </source>
</reference>
<dbReference type="Proteomes" id="UP000182944">
    <property type="component" value="Unassembled WGS sequence"/>
</dbReference>
<feature type="region of interest" description="Disordered" evidence="1">
    <location>
        <begin position="242"/>
        <end position="324"/>
    </location>
</feature>
<organism evidence="2 3">
    <name type="scientific">Paracoccus sanguinis</name>
    <dbReference type="NCBI Taxonomy" id="1545044"/>
    <lineage>
        <taxon>Bacteria</taxon>
        <taxon>Pseudomonadati</taxon>
        <taxon>Pseudomonadota</taxon>
        <taxon>Alphaproteobacteria</taxon>
        <taxon>Rhodobacterales</taxon>
        <taxon>Paracoccaceae</taxon>
        <taxon>Paracoccus</taxon>
    </lineage>
</organism>
<keyword evidence="2" id="KW-0378">Hydrolase</keyword>
<dbReference type="RefSeq" id="WP_074825992.1">
    <property type="nucleotide sequence ID" value="NZ_FNNA01000001.1"/>
</dbReference>
<evidence type="ECO:0000256" key="1">
    <source>
        <dbReference type="SAM" id="MobiDB-lite"/>
    </source>
</evidence>
<evidence type="ECO:0000313" key="3">
    <source>
        <dbReference type="Proteomes" id="UP000182944"/>
    </source>
</evidence>
<evidence type="ECO:0000313" key="2">
    <source>
        <dbReference type="EMBL" id="SDW18325.1"/>
    </source>
</evidence>
<name>A0A1H2RGB1_9RHOB</name>
<dbReference type="Pfam" id="PF00227">
    <property type="entry name" value="Proteasome"/>
    <property type="match status" value="1"/>
</dbReference>
<dbReference type="GO" id="GO:0005839">
    <property type="term" value="C:proteasome core complex"/>
    <property type="evidence" value="ECO:0007669"/>
    <property type="project" value="InterPro"/>
</dbReference>
<keyword evidence="2" id="KW-0645">Protease</keyword>
<dbReference type="SUPFAM" id="SSF56235">
    <property type="entry name" value="N-terminal nucleophile aminohydrolases (Ntn hydrolases)"/>
    <property type="match status" value="1"/>
</dbReference>
<accession>A0A1H2RGB1</accession>
<proteinExistence type="predicted"/>
<feature type="compositionally biased region" description="Low complexity" evidence="1">
    <location>
        <begin position="253"/>
        <end position="293"/>
    </location>
</feature>
<keyword evidence="3" id="KW-1185">Reference proteome</keyword>
<dbReference type="STRING" id="1545044.SAMN05444276_101333"/>
<sequence>MTYCVGVMLDRGLVFMSDTRTNAGVDNVSVFCKTRVWTQPGERTLVLMTAGNLATTQAVVGRLEDRTAAPDERGMSLLSQPSMFATAQMLGDLLRDEIKRREDAAGQTAASKFSASMILGGQIAGAPPRLFLIYPEGNFIEATPDTPFFQIGETKYGRPIIVRAYRPDMSFREAVKLLTVSFDSTIKANLSVGLPVDVTLMARDSFATTRLRMGEADPYYSMISSRWGQSLAEALNALPDPELPCVASPSDTPLPGNGATAPAAPSSPRPGAEATATPPAERGAPAPAEAVEVNPTVSVPVNDDPAAAGLAEPAPTAPGGPRTG</sequence>
<dbReference type="Gene3D" id="3.60.20.10">
    <property type="entry name" value="Glutamine Phosphoribosylpyrophosphate, subunit 1, domain 1"/>
    <property type="match status" value="1"/>
</dbReference>
<dbReference type="InterPro" id="IPR029055">
    <property type="entry name" value="Ntn_hydrolases_N"/>
</dbReference>
<keyword evidence="2" id="KW-0647">Proteasome</keyword>
<dbReference type="AlphaFoldDB" id="A0A1H2RGB1"/>
<dbReference type="GO" id="GO:0008233">
    <property type="term" value="F:peptidase activity"/>
    <property type="evidence" value="ECO:0007669"/>
    <property type="project" value="UniProtKB-KW"/>
</dbReference>
<gene>
    <name evidence="2" type="ORF">SAMN05444276_101333</name>
</gene>
<dbReference type="GO" id="GO:0051603">
    <property type="term" value="P:proteolysis involved in protein catabolic process"/>
    <property type="evidence" value="ECO:0007669"/>
    <property type="project" value="InterPro"/>
</dbReference>